<keyword evidence="4" id="KW-1185">Reference proteome</keyword>
<feature type="transmembrane region" description="Helical" evidence="2">
    <location>
        <begin position="85"/>
        <end position="103"/>
    </location>
</feature>
<dbReference type="Proteomes" id="UP001642540">
    <property type="component" value="Unassembled WGS sequence"/>
</dbReference>
<sequence>MSQSTGDKKKVTFVDIDTSEDEEREDTQRQLGNKIPLLEKSATVKNAARIVLKPVATGPRIGLEDQNTEFNIESKKRYTTYFCEIVKTIGVIMFIVAVLWIAFRV</sequence>
<gene>
    <name evidence="3" type="ORF">ODALV1_LOCUS17740</name>
</gene>
<comment type="caution">
    <text evidence="3">The sequence shown here is derived from an EMBL/GenBank/DDBJ whole genome shotgun (WGS) entry which is preliminary data.</text>
</comment>
<proteinExistence type="predicted"/>
<name>A0ABP1R2D1_9HEXA</name>
<reference evidence="3 4" key="1">
    <citation type="submission" date="2024-08" db="EMBL/GenBank/DDBJ databases">
        <authorList>
            <person name="Cucini C."/>
            <person name="Frati F."/>
        </authorList>
    </citation>
    <scope>NUCLEOTIDE SEQUENCE [LARGE SCALE GENOMIC DNA]</scope>
</reference>
<accession>A0ABP1R2D1</accession>
<feature type="compositionally biased region" description="Basic and acidic residues" evidence="1">
    <location>
        <begin position="1"/>
        <end position="12"/>
    </location>
</feature>
<dbReference type="EMBL" id="CAXLJM020000054">
    <property type="protein sequence ID" value="CAL8117535.1"/>
    <property type="molecule type" value="Genomic_DNA"/>
</dbReference>
<feature type="region of interest" description="Disordered" evidence="1">
    <location>
        <begin position="1"/>
        <end position="29"/>
    </location>
</feature>
<evidence type="ECO:0000256" key="1">
    <source>
        <dbReference type="SAM" id="MobiDB-lite"/>
    </source>
</evidence>
<evidence type="ECO:0000313" key="3">
    <source>
        <dbReference type="EMBL" id="CAL8117535.1"/>
    </source>
</evidence>
<evidence type="ECO:0000256" key="2">
    <source>
        <dbReference type="SAM" id="Phobius"/>
    </source>
</evidence>
<organism evidence="3 4">
    <name type="scientific">Orchesella dallaii</name>
    <dbReference type="NCBI Taxonomy" id="48710"/>
    <lineage>
        <taxon>Eukaryota</taxon>
        <taxon>Metazoa</taxon>
        <taxon>Ecdysozoa</taxon>
        <taxon>Arthropoda</taxon>
        <taxon>Hexapoda</taxon>
        <taxon>Collembola</taxon>
        <taxon>Entomobryomorpha</taxon>
        <taxon>Entomobryoidea</taxon>
        <taxon>Orchesellidae</taxon>
        <taxon>Orchesellinae</taxon>
        <taxon>Orchesella</taxon>
    </lineage>
</organism>
<evidence type="ECO:0000313" key="4">
    <source>
        <dbReference type="Proteomes" id="UP001642540"/>
    </source>
</evidence>
<keyword evidence="2" id="KW-0472">Membrane</keyword>
<keyword evidence="2" id="KW-1133">Transmembrane helix</keyword>
<keyword evidence="2" id="KW-0812">Transmembrane</keyword>
<protein>
    <submittedName>
        <fullName evidence="3">Uncharacterized protein</fullName>
    </submittedName>
</protein>